<dbReference type="EMBL" id="JAVHNR010000008">
    <property type="protein sequence ID" value="KAK6335141.1"/>
    <property type="molecule type" value="Genomic_DNA"/>
</dbReference>
<protein>
    <recommendedName>
        <fullName evidence="7">Peptidase S8/S53 domain-containing protein</fullName>
    </recommendedName>
</protein>
<evidence type="ECO:0000256" key="1">
    <source>
        <dbReference type="ARBA" id="ARBA00011073"/>
    </source>
</evidence>
<dbReference type="PANTHER" id="PTHR43806:SF11">
    <property type="entry name" value="CEREVISIN-RELATED"/>
    <property type="match status" value="1"/>
</dbReference>
<accession>A0AAN8REH4</accession>
<keyword evidence="2" id="KW-0645">Protease</keyword>
<dbReference type="Gene3D" id="3.40.50.200">
    <property type="entry name" value="Peptidase S8/S53 domain"/>
    <property type="match status" value="1"/>
</dbReference>
<evidence type="ECO:0000313" key="5">
    <source>
        <dbReference type="EMBL" id="KAK6335141.1"/>
    </source>
</evidence>
<dbReference type="GO" id="GO:0006508">
    <property type="term" value="P:proteolysis"/>
    <property type="evidence" value="ECO:0007669"/>
    <property type="project" value="UniProtKB-KW"/>
</dbReference>
<dbReference type="SUPFAM" id="SSF52743">
    <property type="entry name" value="Subtilisin-like"/>
    <property type="match status" value="1"/>
</dbReference>
<gene>
    <name evidence="5" type="ORF">TWF718_010579</name>
</gene>
<dbReference type="Proteomes" id="UP001313282">
    <property type="component" value="Unassembled WGS sequence"/>
</dbReference>
<comment type="similarity">
    <text evidence="1">Belongs to the peptidase S8 family.</text>
</comment>
<organism evidence="5 6">
    <name type="scientific">Orbilia javanica</name>
    <dbReference type="NCBI Taxonomy" id="47235"/>
    <lineage>
        <taxon>Eukaryota</taxon>
        <taxon>Fungi</taxon>
        <taxon>Dikarya</taxon>
        <taxon>Ascomycota</taxon>
        <taxon>Pezizomycotina</taxon>
        <taxon>Orbiliomycetes</taxon>
        <taxon>Orbiliales</taxon>
        <taxon>Orbiliaceae</taxon>
        <taxon>Orbilia</taxon>
    </lineage>
</organism>
<keyword evidence="4" id="KW-0720">Serine protease</keyword>
<evidence type="ECO:0008006" key="7">
    <source>
        <dbReference type="Google" id="ProtNLM"/>
    </source>
</evidence>
<name>A0AAN8REH4_9PEZI</name>
<dbReference type="InterPro" id="IPR050131">
    <property type="entry name" value="Peptidase_S8_subtilisin-like"/>
</dbReference>
<comment type="caution">
    <text evidence="5">The sequence shown here is derived from an EMBL/GenBank/DDBJ whole genome shotgun (WGS) entry which is preliminary data.</text>
</comment>
<reference evidence="5 6" key="1">
    <citation type="submission" date="2019-10" db="EMBL/GenBank/DDBJ databases">
        <authorList>
            <person name="Palmer J.M."/>
        </authorList>
    </citation>
    <scope>NUCLEOTIDE SEQUENCE [LARGE SCALE GENOMIC DNA]</scope>
    <source>
        <strain evidence="5 6">TWF718</strain>
    </source>
</reference>
<dbReference type="GO" id="GO:0004252">
    <property type="term" value="F:serine-type endopeptidase activity"/>
    <property type="evidence" value="ECO:0007669"/>
    <property type="project" value="InterPro"/>
</dbReference>
<dbReference type="InterPro" id="IPR036852">
    <property type="entry name" value="Peptidase_S8/S53_dom_sf"/>
</dbReference>
<keyword evidence="6" id="KW-1185">Reference proteome</keyword>
<keyword evidence="3" id="KW-0378">Hydrolase</keyword>
<dbReference type="AlphaFoldDB" id="A0AAN8REH4"/>
<proteinExistence type="inferred from homology"/>
<evidence type="ECO:0000256" key="3">
    <source>
        <dbReference type="ARBA" id="ARBA00022801"/>
    </source>
</evidence>
<evidence type="ECO:0000313" key="6">
    <source>
        <dbReference type="Proteomes" id="UP001313282"/>
    </source>
</evidence>
<evidence type="ECO:0000256" key="4">
    <source>
        <dbReference type="ARBA" id="ARBA00022825"/>
    </source>
</evidence>
<evidence type="ECO:0000256" key="2">
    <source>
        <dbReference type="ARBA" id="ARBA00022670"/>
    </source>
</evidence>
<sequence>MWWFVPRIEYMKDEDFLGMFKKQLENFAVANHGKPEHVYRSQSEYLGTIFFTIKLYYTREPDLLWDAHKDHFLSYGEVPHSGHVRIVEHQDVKKTKLKAKPGVQPPENKPPKNSTFVARSMNPIIERDDDTKRVEVLEEPFEDLQKMSQPKGVPLSELRGHYYRRAAKGRDSTVYMIDSGAWVEGDHVHKELSEVKLKDYLFAGPDPGTARVDSWSEAYHGTKVLSRIAGKRLGTAPLANVVVVQLVNKFGYLTVAHIFDAILRTYDHIVQKKPKFSVLNMSLYLATGDTSGAYTRGVDIIQKIKKDYDYPDDSPEQEATGVLTTPEVVIRISRYLFGEIDKLGNVKVVTCISNNENAPDGILPANEMTNFPKTVITIGATGQDDRVVYQYWNQVRVYAPSSNVMVASHDYLDDSHTILPDDGVSFGTISGMLAAFVSEGIPVDEVVEHLYRLAYPRKPSNVDDPEGYYVPIAFNGVEKSEWPSTVGDQEGLEEYILP</sequence>
<dbReference type="PANTHER" id="PTHR43806">
    <property type="entry name" value="PEPTIDASE S8"/>
    <property type="match status" value="1"/>
</dbReference>